<dbReference type="GO" id="GO:0003964">
    <property type="term" value="F:RNA-directed DNA polymerase activity"/>
    <property type="evidence" value="ECO:0007669"/>
    <property type="project" value="UniProtKB-KW"/>
</dbReference>
<protein>
    <submittedName>
        <fullName evidence="4">RNA-directed DNA polymerase from mobile element jockey</fullName>
    </submittedName>
</protein>
<sequence>MLLAFVTVFFIPSKLYVVNAALPFKDQCVKWHNEFRSRHQVGPVTWSDNLSQGAQSWATHLAENNLFQHAPNSPVGENLYLSSHKPMEPCTSATKAFYDEVKYYDYNNPGFSQKTGHFTQIVWKNTKQIGAAYATRRDGRFVLVIRYSPPGNYRYQFRQNVLPIKVETKTTVLTPTETTVTSTAPAPPHGGVSGTLNEALWPAFYHENLCNLLNELREHFGVWFVQGSCDSPLGLEDHSILGSYISASSWYNAYHGPQNARLNLVRTASHAGAWCVKYYSSGEWLQVFVGNVDTGTVVTHQFSKPLYARFVRLIPVTWQKRACLRLELYGCKEGFTPLSGPVCMESLGMETRKIPDSDITASSVYDYRCAPHYARLHRHVTSNSVGGWCAKVIDPNQWLQVKFGQRVVIRRVATQGRQNYDQWVTSYSLRYSSDGLVFHHYQTNTNQTVWIEDFPDRYDYQEQSFPSNIVVYSPSGQGLSDHCMVYGEMKEKVHEHRTKVTTYRQTRNTDFEQLNHEPLEGPWHVGEIFTDIDDKYEYWTALLECTVNAHVPIKRKRVREKDLPYLTSTWKKAIRNKRKHTILFAENRTPENMELKRKYRNIATRERRKAIMEYWFAKSEELKSKPMEFYNAFRPFINSKTKDSTLISLKTEEGNIVKDQCEVAEQLMNYFTTAAVRIVGDNAICITEENRDNHGSVKALREAYLGTHFEFSRVSKDQVQKALENINPNKSCGWDPGAPPKLLKNVACGIAPSLMTLYNSCIELGRWPCAWKMGEWTPVFKKGDRQLAKNYRPITSLVTVNKTFEHMLSKQITGHYDPTLYQRMTAYRRHHSCQTTLLRLVEDWKSAVDRKELVYILSTDLSKAFDSLSHSLIVKKLEAYGIGQNSLNLLRSYFDNRLNRVKIKGVTSDWKRMVLGCPQGSSFGPLLWNLFQNDMSFHINNANLSMYADDHQMYVTGKKHDVVAQSIKIHGEKALSWYKNNYLSTNPEKFQLLTINPRNVDKDNDNQNFSVDGHTINRMGEIRLLGVQIDEKLSFTSHISDLCSKASQKVGVLVRLRNLIPCNAKLSLYRSSILPHLTYCHLVWHFCNASDRRKLERIQERALRAVYKTRSASYQELLSRAKLPTLNNRRLQDIATLMFKVKHSLVPENISDLFNIKNTQYNLRNSDFELPRFETVRFAAVSIVGDNAICITEENHDNHGSVKALREAYQGTHFEFNRVSKDQVQKALENINPNKSCGWDPGAPPKLLKNVACGIAPSLMTLYNSCIELGRWPCAWKMGEWTPVFKKGDRQLAKNYRPITSLVTVNKTFEHMLSKQITGHYDPTLYQRMTAYRRHHSCQTTLLRLVEDWKSAVDRKELVYILSTDLSKAFDSLSHSLIVKKLEAYGIGQNSLNLLRSYFDNRLNRVKIKGVTSDWKRMVLGCPQGSSFGPLLWNLFQNDMSFHINNANLSMYADDHQMYVTGKKHDVVAQSIKIHGEKALSWYKNNYLSTNPEKFQLLTINPRNVDKDNDNQNFSVDGHTINRMGEIRLLGVQIDEKLSFTSHISDLCSKASQKVGVLVRLRNLIPCNAKLSLYRSSILPHLTYCHLVWHFCNASDRRKLERIQERALRAVYKTRSASYQELLSRAKLPRLNNRRLQDIATLMFKVKHSLVPENISDLFNIKNTQYNLRNSDFELPRFETVRFGRNSFKYMGPLIWSKLPRHLRTIETLTSFKKNIRKVNLSTLVEI</sequence>
<dbReference type="SUPFAM" id="SSF55797">
    <property type="entry name" value="PR-1-like"/>
    <property type="match status" value="1"/>
</dbReference>
<dbReference type="Pfam" id="PF00754">
    <property type="entry name" value="F5_F8_type_C"/>
    <property type="match status" value="1"/>
</dbReference>
<name>A0A2B4RTX9_STYPI</name>
<comment type="caution">
    <text evidence="4">The sequence shown here is derived from an EMBL/GenBank/DDBJ whole genome shotgun (WGS) entry which is preliminary data.</text>
</comment>
<feature type="domain" description="F5/8 type C" evidence="2">
    <location>
        <begin position="276"/>
        <end position="331"/>
    </location>
</feature>
<dbReference type="PROSITE" id="PS50022">
    <property type="entry name" value="FA58C_3"/>
    <property type="match status" value="2"/>
</dbReference>
<dbReference type="PANTHER" id="PTHR33332">
    <property type="entry name" value="REVERSE TRANSCRIPTASE DOMAIN-CONTAINING PROTEIN"/>
    <property type="match status" value="1"/>
</dbReference>
<dbReference type="CDD" id="cd05382">
    <property type="entry name" value="CAP_GAPR1-like"/>
    <property type="match status" value="1"/>
</dbReference>
<keyword evidence="1" id="KW-0732">Signal</keyword>
<dbReference type="Gene3D" id="3.40.33.10">
    <property type="entry name" value="CAP"/>
    <property type="match status" value="1"/>
</dbReference>
<dbReference type="Pfam" id="PF00078">
    <property type="entry name" value="RVT_1"/>
    <property type="match status" value="2"/>
</dbReference>
<dbReference type="PROSITE" id="PS01286">
    <property type="entry name" value="FA58C_2"/>
    <property type="match status" value="1"/>
</dbReference>
<feature type="signal peptide" evidence="1">
    <location>
        <begin position="1"/>
        <end position="20"/>
    </location>
</feature>
<dbReference type="InterPro" id="IPR000421">
    <property type="entry name" value="FA58C"/>
</dbReference>
<dbReference type="SUPFAM" id="SSF49785">
    <property type="entry name" value="Galactose-binding domain-like"/>
    <property type="match status" value="2"/>
</dbReference>
<dbReference type="Proteomes" id="UP000225706">
    <property type="component" value="Unassembled WGS sequence"/>
</dbReference>
<dbReference type="InterPro" id="IPR008979">
    <property type="entry name" value="Galactose-bd-like_sf"/>
</dbReference>
<dbReference type="InterPro" id="IPR000477">
    <property type="entry name" value="RT_dom"/>
</dbReference>
<evidence type="ECO:0000259" key="3">
    <source>
        <dbReference type="PROSITE" id="PS50878"/>
    </source>
</evidence>
<dbReference type="CDD" id="cd00057">
    <property type="entry name" value="FA58C"/>
    <property type="match status" value="1"/>
</dbReference>
<organism evidence="4 5">
    <name type="scientific">Stylophora pistillata</name>
    <name type="common">Smooth cauliflower coral</name>
    <dbReference type="NCBI Taxonomy" id="50429"/>
    <lineage>
        <taxon>Eukaryota</taxon>
        <taxon>Metazoa</taxon>
        <taxon>Cnidaria</taxon>
        <taxon>Anthozoa</taxon>
        <taxon>Hexacorallia</taxon>
        <taxon>Scleractinia</taxon>
        <taxon>Astrocoeniina</taxon>
        <taxon>Pocilloporidae</taxon>
        <taxon>Stylophora</taxon>
    </lineage>
</organism>
<keyword evidence="4" id="KW-0808">Transferase</keyword>
<reference evidence="5" key="1">
    <citation type="journal article" date="2017" name="bioRxiv">
        <title>Comparative analysis of the genomes of Stylophora pistillata and Acropora digitifera provides evidence for extensive differences between species of corals.</title>
        <authorList>
            <person name="Voolstra C.R."/>
            <person name="Li Y."/>
            <person name="Liew Y.J."/>
            <person name="Baumgarten S."/>
            <person name="Zoccola D."/>
            <person name="Flot J.-F."/>
            <person name="Tambutte S."/>
            <person name="Allemand D."/>
            <person name="Aranda M."/>
        </authorList>
    </citation>
    <scope>NUCLEOTIDE SEQUENCE [LARGE SCALE GENOMIC DNA]</scope>
</reference>
<dbReference type="SMART" id="SM00198">
    <property type="entry name" value="SCP"/>
    <property type="match status" value="1"/>
</dbReference>
<gene>
    <name evidence="4" type="primary">pol</name>
    <name evidence="4" type="ORF">AWC38_SpisGene15304</name>
</gene>
<feature type="domain" description="F5/8 type C" evidence="2">
    <location>
        <begin position="343"/>
        <end position="435"/>
    </location>
</feature>
<dbReference type="Pfam" id="PF00188">
    <property type="entry name" value="CAP"/>
    <property type="match status" value="1"/>
</dbReference>
<dbReference type="PROSITE" id="PS01009">
    <property type="entry name" value="CRISP_1"/>
    <property type="match status" value="1"/>
</dbReference>
<dbReference type="PRINTS" id="PR00837">
    <property type="entry name" value="V5TPXLIKE"/>
</dbReference>
<feature type="chain" id="PRO_5013219507" evidence="1">
    <location>
        <begin position="21"/>
        <end position="1727"/>
    </location>
</feature>
<evidence type="ECO:0000259" key="2">
    <source>
        <dbReference type="PROSITE" id="PS50022"/>
    </source>
</evidence>
<dbReference type="OrthoDB" id="5987619at2759"/>
<dbReference type="PROSITE" id="PS50878">
    <property type="entry name" value="RT_POL"/>
    <property type="match status" value="2"/>
</dbReference>
<keyword evidence="4" id="KW-0695">RNA-directed DNA polymerase</keyword>
<feature type="domain" description="Reverse transcriptase" evidence="3">
    <location>
        <begin position="1265"/>
        <end position="1534"/>
    </location>
</feature>
<dbReference type="InterPro" id="IPR034113">
    <property type="entry name" value="SCP_GAPR1-like"/>
</dbReference>
<dbReference type="Gene3D" id="2.60.120.260">
    <property type="entry name" value="Galactose-binding domain-like"/>
    <property type="match status" value="3"/>
</dbReference>
<dbReference type="FunFam" id="3.40.33.10:FF:000010">
    <property type="entry name" value="Predicted protein"/>
    <property type="match status" value="1"/>
</dbReference>
<keyword evidence="4" id="KW-0548">Nucleotidyltransferase</keyword>
<evidence type="ECO:0000256" key="1">
    <source>
        <dbReference type="SAM" id="SignalP"/>
    </source>
</evidence>
<keyword evidence="5" id="KW-1185">Reference proteome</keyword>
<dbReference type="STRING" id="50429.A0A2B4RTX9"/>
<feature type="domain" description="Reverse transcriptase" evidence="3">
    <location>
        <begin position="760"/>
        <end position="1029"/>
    </location>
</feature>
<accession>A0A2B4RTX9</accession>
<dbReference type="InterPro" id="IPR014044">
    <property type="entry name" value="CAP_dom"/>
</dbReference>
<dbReference type="GO" id="GO:0005576">
    <property type="term" value="C:extracellular region"/>
    <property type="evidence" value="ECO:0007669"/>
    <property type="project" value="InterPro"/>
</dbReference>
<evidence type="ECO:0000313" key="5">
    <source>
        <dbReference type="Proteomes" id="UP000225706"/>
    </source>
</evidence>
<proteinExistence type="predicted"/>
<dbReference type="InterPro" id="IPR018244">
    <property type="entry name" value="Allrgn_V5/Tpx1_CS"/>
</dbReference>
<evidence type="ECO:0000313" key="4">
    <source>
        <dbReference type="EMBL" id="PFX20253.1"/>
    </source>
</evidence>
<dbReference type="SMART" id="SM00231">
    <property type="entry name" value="FA58C"/>
    <property type="match status" value="2"/>
</dbReference>
<dbReference type="InterPro" id="IPR035940">
    <property type="entry name" value="CAP_sf"/>
</dbReference>
<dbReference type="InterPro" id="IPR001283">
    <property type="entry name" value="CRISP-related"/>
</dbReference>
<dbReference type="CDD" id="cd01650">
    <property type="entry name" value="RT_nLTR_like"/>
    <property type="match status" value="2"/>
</dbReference>
<dbReference type="EMBL" id="LSMT01000325">
    <property type="protein sequence ID" value="PFX20253.1"/>
    <property type="molecule type" value="Genomic_DNA"/>
</dbReference>